<dbReference type="InterPro" id="IPR001307">
    <property type="entry name" value="Thiosulphate_STrfase_CS"/>
</dbReference>
<dbReference type="PANTHER" id="PTHR11364:SF27">
    <property type="entry name" value="SULFURTRANSFERASE"/>
    <property type="match status" value="1"/>
</dbReference>
<dbReference type="OrthoDB" id="9770030at2"/>
<dbReference type="RefSeq" id="WP_079728816.1">
    <property type="nucleotide sequence ID" value="NZ_FUZP01000003.1"/>
</dbReference>
<keyword evidence="2" id="KW-0677">Repeat</keyword>
<dbReference type="AlphaFoldDB" id="A0A1T5L0Q1"/>
<dbReference type="Gene3D" id="3.40.250.10">
    <property type="entry name" value="Rhodanese-like domain"/>
    <property type="match status" value="2"/>
</dbReference>
<reference evidence="5 6" key="1">
    <citation type="submission" date="2017-02" db="EMBL/GenBank/DDBJ databases">
        <authorList>
            <person name="Peterson S.W."/>
        </authorList>
    </citation>
    <scope>NUCLEOTIDE SEQUENCE [LARGE SCALE GENOMIC DNA]</scope>
    <source>
        <strain evidence="5 6">VKM Ac-2059</strain>
    </source>
</reference>
<gene>
    <name evidence="5" type="ORF">SAMN06309945_2818</name>
</gene>
<evidence type="ECO:0000256" key="2">
    <source>
        <dbReference type="ARBA" id="ARBA00022737"/>
    </source>
</evidence>
<dbReference type="InterPro" id="IPR045078">
    <property type="entry name" value="TST/MPST-like"/>
</dbReference>
<feature type="region of interest" description="Disordered" evidence="3">
    <location>
        <begin position="144"/>
        <end position="177"/>
    </location>
</feature>
<dbReference type="InterPro" id="IPR001763">
    <property type="entry name" value="Rhodanese-like_dom"/>
</dbReference>
<dbReference type="EMBL" id="FUZP01000003">
    <property type="protein sequence ID" value="SKC69493.1"/>
    <property type="molecule type" value="Genomic_DNA"/>
</dbReference>
<name>A0A1T5L0Q1_9MICO</name>
<accession>A0A1T5L0Q1</accession>
<dbReference type="STRING" id="123320.SAMN06309945_2818"/>
<sequence>MRNILITAPELAAALDAGHLDGAPVRVLDVRWRLDRPDGRPAFAAGHIPGAVYVDLENQLAAHVPAGRAPVAGRHPLPSLEALQASARAWGVDDGDAIVVYDDLKNMSSARAWWLLRWAGVADVRLLDGALEAWTAAGLPLETGPGTDVGHDADAGHPAASHRQASRHGSVTLSPGHLPTIDIEEASRWPSSGALLDARAAERYRGDVEPIDPRAGHIPGAVSTPTAANVDAEGRFLSPDALRERFAAAGIAEDTPVATYCGSGVTAAHNAVALTLAGFDPALYPGSWSEWSTHPDRPAATGDAPR</sequence>
<dbReference type="InterPro" id="IPR036873">
    <property type="entry name" value="Rhodanese-like_dom_sf"/>
</dbReference>
<dbReference type="GO" id="GO:0004792">
    <property type="term" value="F:thiosulfate-cyanide sulfurtransferase activity"/>
    <property type="evidence" value="ECO:0007669"/>
    <property type="project" value="InterPro"/>
</dbReference>
<evidence type="ECO:0000256" key="1">
    <source>
        <dbReference type="ARBA" id="ARBA00022679"/>
    </source>
</evidence>
<keyword evidence="6" id="KW-1185">Reference proteome</keyword>
<feature type="domain" description="Rhodanese" evidence="4">
    <location>
        <begin position="21"/>
        <end position="143"/>
    </location>
</feature>
<keyword evidence="1 5" id="KW-0808">Transferase</keyword>
<keyword evidence="5" id="KW-0670">Pyruvate</keyword>
<dbReference type="Proteomes" id="UP000190857">
    <property type="component" value="Unassembled WGS sequence"/>
</dbReference>
<dbReference type="CDD" id="cd01448">
    <property type="entry name" value="TST_Repeat_1"/>
    <property type="match status" value="1"/>
</dbReference>
<protein>
    <submittedName>
        <fullName evidence="5">Thiosulfate/3-mercaptopyruvate sulfurtransferase</fullName>
    </submittedName>
</protein>
<dbReference type="Pfam" id="PF00581">
    <property type="entry name" value="Rhodanese"/>
    <property type="match status" value="2"/>
</dbReference>
<dbReference type="PROSITE" id="PS00380">
    <property type="entry name" value="RHODANESE_1"/>
    <property type="match status" value="1"/>
</dbReference>
<dbReference type="CDD" id="cd01449">
    <property type="entry name" value="TST_Repeat_2"/>
    <property type="match status" value="1"/>
</dbReference>
<organism evidence="5 6">
    <name type="scientific">Okibacterium fritillariae</name>
    <dbReference type="NCBI Taxonomy" id="123320"/>
    <lineage>
        <taxon>Bacteria</taxon>
        <taxon>Bacillati</taxon>
        <taxon>Actinomycetota</taxon>
        <taxon>Actinomycetes</taxon>
        <taxon>Micrococcales</taxon>
        <taxon>Microbacteriaceae</taxon>
        <taxon>Okibacterium</taxon>
    </lineage>
</organism>
<evidence type="ECO:0000313" key="6">
    <source>
        <dbReference type="Proteomes" id="UP000190857"/>
    </source>
</evidence>
<dbReference type="SMART" id="SM00450">
    <property type="entry name" value="RHOD"/>
    <property type="match status" value="2"/>
</dbReference>
<dbReference type="PROSITE" id="PS50206">
    <property type="entry name" value="RHODANESE_3"/>
    <property type="match status" value="2"/>
</dbReference>
<proteinExistence type="predicted"/>
<evidence type="ECO:0000313" key="5">
    <source>
        <dbReference type="EMBL" id="SKC69493.1"/>
    </source>
</evidence>
<evidence type="ECO:0000256" key="3">
    <source>
        <dbReference type="SAM" id="MobiDB-lite"/>
    </source>
</evidence>
<dbReference type="SUPFAM" id="SSF52821">
    <property type="entry name" value="Rhodanese/Cell cycle control phosphatase"/>
    <property type="match status" value="2"/>
</dbReference>
<evidence type="ECO:0000259" key="4">
    <source>
        <dbReference type="PROSITE" id="PS50206"/>
    </source>
</evidence>
<feature type="domain" description="Rhodanese" evidence="4">
    <location>
        <begin position="195"/>
        <end position="300"/>
    </location>
</feature>
<dbReference type="PANTHER" id="PTHR11364">
    <property type="entry name" value="THIOSULFATE SULFERTANSFERASE"/>
    <property type="match status" value="1"/>
</dbReference>